<dbReference type="PANTHER" id="PTHR42910">
    <property type="entry name" value="TRANSPORTER SCO4007-RELATED"/>
    <property type="match status" value="1"/>
</dbReference>
<evidence type="ECO:0000256" key="4">
    <source>
        <dbReference type="ARBA" id="ARBA00023136"/>
    </source>
</evidence>
<evidence type="ECO:0000256" key="1">
    <source>
        <dbReference type="ARBA" id="ARBA00004651"/>
    </source>
</evidence>
<dbReference type="Proteomes" id="UP001214441">
    <property type="component" value="Unassembled WGS sequence"/>
</dbReference>
<evidence type="ECO:0000313" key="8">
    <source>
        <dbReference type="Proteomes" id="UP001214441"/>
    </source>
</evidence>
<dbReference type="CDD" id="cd17324">
    <property type="entry name" value="MFS_NepI_like"/>
    <property type="match status" value="1"/>
</dbReference>
<feature type="transmembrane region" description="Helical" evidence="5">
    <location>
        <begin position="176"/>
        <end position="195"/>
    </location>
</feature>
<name>A0ABT7A659_9ACTN</name>
<feature type="transmembrane region" description="Helical" evidence="5">
    <location>
        <begin position="88"/>
        <end position="106"/>
    </location>
</feature>
<keyword evidence="3 5" id="KW-1133">Transmembrane helix</keyword>
<feature type="transmembrane region" description="Helical" evidence="5">
    <location>
        <begin position="289"/>
        <end position="306"/>
    </location>
</feature>
<feature type="transmembrane region" description="Helical" evidence="5">
    <location>
        <begin position="260"/>
        <end position="277"/>
    </location>
</feature>
<accession>A0ABT7A659</accession>
<keyword evidence="8" id="KW-1185">Reference proteome</keyword>
<sequence length="414" mass="43744">MPTDARATPESTPRQKALPGWLVVLLATSCGLTVANLYYAQPLLEMLRRAFQLQDSTAGLLITLTQLGYAAGMVFLVPLGDRIENSRLASVLLVVTALAMAAGGLAPTFTVLLVAALVAGTTSVVAQILVPYAADLAPDHLRGAVVGKVMSGLLAGILLSRTVASLLADVAGWRTVYLVSAALMAILAVVLRRVLPHRAPTSTDSYTALLRSTARLIRVHPRLRRRSFYHACMFAAFSAFWTTISYVLTTAPYNYSQLQVGLFALVGAAGALVAPLAGRLADRGLTHRLTPVTCLLASATLIWAGLAAHQILVLAAAAVLLDCAVQCSLIFGQHTIYQLDADARARITSVYIATFFIGGAIGSQLGTLAYHLGNWHTVTLTAAAFPFIALLAWTTDRTHTGREANKAVGTGASD</sequence>
<dbReference type="InterPro" id="IPR011701">
    <property type="entry name" value="MFS"/>
</dbReference>
<comment type="subcellular location">
    <subcellularLocation>
        <location evidence="1">Cell membrane</location>
        <topology evidence="1">Multi-pass membrane protein</topology>
    </subcellularLocation>
</comment>
<dbReference type="SUPFAM" id="SSF103473">
    <property type="entry name" value="MFS general substrate transporter"/>
    <property type="match status" value="1"/>
</dbReference>
<dbReference type="PROSITE" id="PS51257">
    <property type="entry name" value="PROKAR_LIPOPROTEIN"/>
    <property type="match status" value="1"/>
</dbReference>
<feature type="transmembrane region" description="Helical" evidence="5">
    <location>
        <begin position="343"/>
        <end position="363"/>
    </location>
</feature>
<evidence type="ECO:0000256" key="2">
    <source>
        <dbReference type="ARBA" id="ARBA00022692"/>
    </source>
</evidence>
<dbReference type="InterPro" id="IPR020846">
    <property type="entry name" value="MFS_dom"/>
</dbReference>
<protein>
    <submittedName>
        <fullName evidence="7">MFS transporter</fullName>
    </submittedName>
</protein>
<feature type="transmembrane region" description="Helical" evidence="5">
    <location>
        <begin position="112"/>
        <end position="133"/>
    </location>
</feature>
<dbReference type="PANTHER" id="PTHR42910:SF1">
    <property type="entry name" value="MAJOR FACILITATOR SUPERFAMILY (MFS) PROFILE DOMAIN-CONTAINING PROTEIN"/>
    <property type="match status" value="1"/>
</dbReference>
<evidence type="ECO:0000313" key="7">
    <source>
        <dbReference type="EMBL" id="MDJ1136786.1"/>
    </source>
</evidence>
<dbReference type="Gene3D" id="1.20.1250.20">
    <property type="entry name" value="MFS general substrate transporter like domains"/>
    <property type="match status" value="1"/>
</dbReference>
<feature type="transmembrane region" description="Helical" evidence="5">
    <location>
        <begin position="375"/>
        <end position="393"/>
    </location>
</feature>
<dbReference type="Pfam" id="PF07690">
    <property type="entry name" value="MFS_1"/>
    <property type="match status" value="1"/>
</dbReference>
<feature type="transmembrane region" description="Helical" evidence="5">
    <location>
        <begin position="312"/>
        <end position="331"/>
    </location>
</feature>
<feature type="transmembrane region" description="Helical" evidence="5">
    <location>
        <begin position="60"/>
        <end position="79"/>
    </location>
</feature>
<keyword evidence="4 5" id="KW-0472">Membrane</keyword>
<feature type="transmembrane region" description="Helical" evidence="5">
    <location>
        <begin position="145"/>
        <end position="164"/>
    </location>
</feature>
<feature type="domain" description="Major facilitator superfamily (MFS) profile" evidence="6">
    <location>
        <begin position="22"/>
        <end position="401"/>
    </location>
</feature>
<comment type="caution">
    <text evidence="7">The sequence shown here is derived from an EMBL/GenBank/DDBJ whole genome shotgun (WGS) entry which is preliminary data.</text>
</comment>
<reference evidence="7 8" key="1">
    <citation type="submission" date="2023-05" db="EMBL/GenBank/DDBJ databases">
        <title>Streptantibioticus silvisoli sp. nov., acidotolerant actinomycetes 1 from pine litter.</title>
        <authorList>
            <person name="Swiecimska M."/>
            <person name="Golinska P."/>
            <person name="Sangal V."/>
            <person name="Wachnowicz B."/>
            <person name="Goodfellow M."/>
        </authorList>
    </citation>
    <scope>NUCLEOTIDE SEQUENCE [LARGE SCALE GENOMIC DNA]</scope>
    <source>
        <strain evidence="7 8">DSM 42109</strain>
    </source>
</reference>
<feature type="transmembrane region" description="Helical" evidence="5">
    <location>
        <begin position="228"/>
        <end position="248"/>
    </location>
</feature>
<organism evidence="7 8">
    <name type="scientific">Streptomyces iconiensis</name>
    <dbReference type="NCBI Taxonomy" id="1384038"/>
    <lineage>
        <taxon>Bacteria</taxon>
        <taxon>Bacillati</taxon>
        <taxon>Actinomycetota</taxon>
        <taxon>Actinomycetes</taxon>
        <taxon>Kitasatosporales</taxon>
        <taxon>Streptomycetaceae</taxon>
        <taxon>Streptomyces</taxon>
    </lineage>
</organism>
<keyword evidence="2 5" id="KW-0812">Transmembrane</keyword>
<dbReference type="InterPro" id="IPR036259">
    <property type="entry name" value="MFS_trans_sf"/>
</dbReference>
<evidence type="ECO:0000259" key="6">
    <source>
        <dbReference type="PROSITE" id="PS50850"/>
    </source>
</evidence>
<evidence type="ECO:0000256" key="5">
    <source>
        <dbReference type="SAM" id="Phobius"/>
    </source>
</evidence>
<proteinExistence type="predicted"/>
<evidence type="ECO:0000256" key="3">
    <source>
        <dbReference type="ARBA" id="ARBA00022989"/>
    </source>
</evidence>
<dbReference type="EMBL" id="JANCPR020000046">
    <property type="protein sequence ID" value="MDJ1136786.1"/>
    <property type="molecule type" value="Genomic_DNA"/>
</dbReference>
<gene>
    <name evidence="7" type="ORF">NMN56_033525</name>
</gene>
<dbReference type="PROSITE" id="PS50850">
    <property type="entry name" value="MFS"/>
    <property type="match status" value="1"/>
</dbReference>
<feature type="transmembrane region" description="Helical" evidence="5">
    <location>
        <begin position="21"/>
        <end position="40"/>
    </location>
</feature>